<dbReference type="InterPro" id="IPR012902">
    <property type="entry name" value="N_methyl_site"/>
</dbReference>
<evidence type="ECO:0000313" key="12">
    <source>
        <dbReference type="Proteomes" id="UP001467690"/>
    </source>
</evidence>
<keyword evidence="6 10" id="KW-0812">Transmembrane</keyword>
<dbReference type="Proteomes" id="UP001467690">
    <property type="component" value="Unassembled WGS sequence"/>
</dbReference>
<sequence length="201" mass="23137">MRSQYTLNKRKQTGFTLLEVMLVMVLMAVILSSVSLSFDIRSDYDKTKDEAKRFQAAFQLAADFGLLNNLQLGLLVEKTSYQFLVFNGEQWQAIEEDKVFSTYELPEYFELTLTQGEMAWLDDYQEEEGLFNQADEEDEDDKKKKLIPQVYLFSSGEITPFSLQISYEVPFSGEDNIIFEVTGEDTTPLKVVDPRAPDETI</sequence>
<dbReference type="NCBIfam" id="TIGR01708">
    <property type="entry name" value="typeII_sec_gspH"/>
    <property type="match status" value="1"/>
</dbReference>
<keyword evidence="8 10" id="KW-0472">Membrane</keyword>
<keyword evidence="5" id="KW-0997">Cell inner membrane</keyword>
<dbReference type="EMBL" id="JBELOE010000211">
    <property type="protein sequence ID" value="MER2492401.1"/>
    <property type="molecule type" value="Genomic_DNA"/>
</dbReference>
<gene>
    <name evidence="11" type="primary">gspH</name>
    <name evidence="11" type="ORF">ABS311_10970</name>
</gene>
<name>A0ABV1RI16_9ALTE</name>
<dbReference type="PRINTS" id="PR00885">
    <property type="entry name" value="BCTERIALGSPH"/>
</dbReference>
<keyword evidence="4" id="KW-0488">Methylation</keyword>
<protein>
    <recommendedName>
        <fullName evidence="2">Type II secretion system protein H</fullName>
    </recommendedName>
    <alternativeName>
        <fullName evidence="9">General secretion pathway protein H</fullName>
    </alternativeName>
</protein>
<organism evidence="11 12">
    <name type="scientific">Catenovulum sediminis</name>
    <dbReference type="NCBI Taxonomy" id="1740262"/>
    <lineage>
        <taxon>Bacteria</taxon>
        <taxon>Pseudomonadati</taxon>
        <taxon>Pseudomonadota</taxon>
        <taxon>Gammaproteobacteria</taxon>
        <taxon>Alteromonadales</taxon>
        <taxon>Alteromonadaceae</taxon>
        <taxon>Catenovulum</taxon>
    </lineage>
</organism>
<evidence type="ECO:0000256" key="8">
    <source>
        <dbReference type="ARBA" id="ARBA00023136"/>
    </source>
</evidence>
<reference evidence="11 12" key="1">
    <citation type="submission" date="2024-06" db="EMBL/GenBank/DDBJ databases">
        <authorList>
            <person name="Chen R.Y."/>
        </authorList>
    </citation>
    <scope>NUCLEOTIDE SEQUENCE [LARGE SCALE GENOMIC DNA]</scope>
    <source>
        <strain evidence="11 12">D2</strain>
    </source>
</reference>
<evidence type="ECO:0000256" key="6">
    <source>
        <dbReference type="ARBA" id="ARBA00022692"/>
    </source>
</evidence>
<evidence type="ECO:0000256" key="4">
    <source>
        <dbReference type="ARBA" id="ARBA00022481"/>
    </source>
</evidence>
<evidence type="ECO:0000256" key="7">
    <source>
        <dbReference type="ARBA" id="ARBA00022989"/>
    </source>
</evidence>
<evidence type="ECO:0000256" key="9">
    <source>
        <dbReference type="ARBA" id="ARBA00030775"/>
    </source>
</evidence>
<dbReference type="Gene3D" id="3.55.40.10">
    <property type="entry name" value="minor pseudopilin epsh domain"/>
    <property type="match status" value="1"/>
</dbReference>
<dbReference type="PROSITE" id="PS00409">
    <property type="entry name" value="PROKAR_NTER_METHYL"/>
    <property type="match status" value="1"/>
</dbReference>
<feature type="transmembrane region" description="Helical" evidence="10">
    <location>
        <begin position="20"/>
        <end position="38"/>
    </location>
</feature>
<dbReference type="InterPro" id="IPR002416">
    <property type="entry name" value="T2SS_protein-GspH"/>
</dbReference>
<keyword evidence="12" id="KW-1185">Reference proteome</keyword>
<dbReference type="SUPFAM" id="SSF54523">
    <property type="entry name" value="Pili subunits"/>
    <property type="match status" value="1"/>
</dbReference>
<keyword evidence="3" id="KW-1003">Cell membrane</keyword>
<dbReference type="Pfam" id="PF07963">
    <property type="entry name" value="N_methyl"/>
    <property type="match status" value="1"/>
</dbReference>
<evidence type="ECO:0000256" key="2">
    <source>
        <dbReference type="ARBA" id="ARBA00021549"/>
    </source>
</evidence>
<evidence type="ECO:0000256" key="10">
    <source>
        <dbReference type="SAM" id="Phobius"/>
    </source>
</evidence>
<evidence type="ECO:0000256" key="1">
    <source>
        <dbReference type="ARBA" id="ARBA00004377"/>
    </source>
</evidence>
<proteinExistence type="predicted"/>
<dbReference type="RefSeq" id="WP_143871206.1">
    <property type="nucleotide sequence ID" value="NZ_CP041660.1"/>
</dbReference>
<dbReference type="InterPro" id="IPR049875">
    <property type="entry name" value="TypeII_GspH"/>
</dbReference>
<dbReference type="NCBIfam" id="TIGR02532">
    <property type="entry name" value="IV_pilin_GFxxxE"/>
    <property type="match status" value="1"/>
</dbReference>
<dbReference type="InterPro" id="IPR045584">
    <property type="entry name" value="Pilin-like"/>
</dbReference>
<comment type="subcellular location">
    <subcellularLocation>
        <location evidence="1">Cell inner membrane</location>
        <topology evidence="1">Single-pass membrane protein</topology>
    </subcellularLocation>
</comment>
<comment type="caution">
    <text evidence="11">The sequence shown here is derived from an EMBL/GenBank/DDBJ whole genome shotgun (WGS) entry which is preliminary data.</text>
</comment>
<evidence type="ECO:0000256" key="5">
    <source>
        <dbReference type="ARBA" id="ARBA00022519"/>
    </source>
</evidence>
<accession>A0ABV1RI16</accession>
<keyword evidence="7 10" id="KW-1133">Transmembrane helix</keyword>
<evidence type="ECO:0000313" key="11">
    <source>
        <dbReference type="EMBL" id="MER2492401.1"/>
    </source>
</evidence>
<evidence type="ECO:0000256" key="3">
    <source>
        <dbReference type="ARBA" id="ARBA00022475"/>
    </source>
</evidence>